<dbReference type="InterPro" id="IPR056549">
    <property type="entry name" value="HTH_NOL4"/>
</dbReference>
<feature type="domain" description="Nucleolar protein 4 helical" evidence="3">
    <location>
        <begin position="433"/>
        <end position="530"/>
    </location>
</feature>
<sequence>MERRHNTRHAAALAAAAAAVAASSVSPECPDLEKEKEEDPPTSQSSISETVDMNKREMYDRFKCWAMKTYGDSAKTKTVTRKKYSRIMKILKGEEHSNAENSKFRFWVKAKGFRIGPPTGQRSEGGRSDQVLYVPCTKLSPGTGKEDTVYKKVAVVENFFNIIYEVHVDKDVRGGKHAGQKRTYKTIAETYAFLPREAVTHFLMSCADCQKRMHVATECDGKSGYYGNKDRRVRSGANSPGSGSPVLEENNTPQLTTDIDYNLPITTTYLKRMRSLGFSKEEALNFDREEITSNTESESSENETAALSTTDGGNYSTMIEANGAHHILREDEDRKESTNEEIPNEETGTSPKDTPLDMSALKRENGEVKCSEEEPINMIKTADINSSDQCRPLHYWTSPNIETSATLDGIKEDEDDDEEDDTDRIDVNAYDPERLKAFNMFVRLFIDENLDRMVPISRQPKDKIQAIIDSCSRQFPEFSDRARKRIRTYLKSCRRTKRARDHNGWDFDRSAPHLSSPLAEQILSIACDNESQNAKRMRLGLKPISVSLSEIDRARSGIPSSSTMTSYTEAANTSRFTATPVKNTFVHPQETQLHAQFTKPIQHSLLQTNRNFPASMSSQTSVAPTRLKIVNGVTCESQPSSNSLLSSSVTYRGLPQFHIAVTETTASHSKNSHQVTLSSGTLTNGPTDLTVKKPSIPRYSLNPNEANAVRQLIAGYRESATFLLRSADELEQLLMQQN</sequence>
<feature type="region of interest" description="Disordered" evidence="1">
    <location>
        <begin position="227"/>
        <end position="259"/>
    </location>
</feature>
<keyword evidence="4" id="KW-1185">Reference proteome</keyword>
<feature type="compositionally biased region" description="Low complexity" evidence="1">
    <location>
        <begin position="292"/>
        <end position="310"/>
    </location>
</feature>
<feature type="region of interest" description="Disordered" evidence="1">
    <location>
        <begin position="23"/>
        <end position="52"/>
    </location>
</feature>
<evidence type="ECO:0000259" key="3">
    <source>
        <dbReference type="Pfam" id="PF23079"/>
    </source>
</evidence>
<dbReference type="InterPro" id="IPR039788">
    <property type="entry name" value="NOL4/NOL4L"/>
</dbReference>
<feature type="chain" id="PRO_5046888890" evidence="2">
    <location>
        <begin position="23"/>
        <end position="738"/>
    </location>
</feature>
<evidence type="ECO:0000313" key="4">
    <source>
        <dbReference type="Proteomes" id="UP000694941"/>
    </source>
</evidence>
<organism evidence="4 5">
    <name type="scientific">Limulus polyphemus</name>
    <name type="common">Atlantic horseshoe crab</name>
    <dbReference type="NCBI Taxonomy" id="6850"/>
    <lineage>
        <taxon>Eukaryota</taxon>
        <taxon>Metazoa</taxon>
        <taxon>Ecdysozoa</taxon>
        <taxon>Arthropoda</taxon>
        <taxon>Chelicerata</taxon>
        <taxon>Merostomata</taxon>
        <taxon>Xiphosura</taxon>
        <taxon>Limulidae</taxon>
        <taxon>Limulus</taxon>
    </lineage>
</organism>
<evidence type="ECO:0000256" key="2">
    <source>
        <dbReference type="SAM" id="SignalP"/>
    </source>
</evidence>
<feature type="signal peptide" evidence="2">
    <location>
        <begin position="1"/>
        <end position="22"/>
    </location>
</feature>
<protein>
    <submittedName>
        <fullName evidence="5">Nucleolar protein 4-like isoform X1</fullName>
    </submittedName>
</protein>
<dbReference type="PANTHER" id="PTHR12449:SF22">
    <property type="entry name" value="NUCLEOLAR PROTEIN 4"/>
    <property type="match status" value="1"/>
</dbReference>
<dbReference type="RefSeq" id="XP_022243326.1">
    <property type="nucleotide sequence ID" value="XM_022387618.1"/>
</dbReference>
<dbReference type="PANTHER" id="PTHR12449">
    <property type="entry name" value="DEATH DOMAIN-CONTAINING PROTEIN"/>
    <property type="match status" value="1"/>
</dbReference>
<dbReference type="Proteomes" id="UP000694941">
    <property type="component" value="Unplaced"/>
</dbReference>
<feature type="region of interest" description="Disordered" evidence="1">
    <location>
        <begin position="665"/>
        <end position="686"/>
    </location>
</feature>
<reference evidence="5" key="1">
    <citation type="submission" date="2025-08" db="UniProtKB">
        <authorList>
            <consortium name="RefSeq"/>
        </authorList>
    </citation>
    <scope>IDENTIFICATION</scope>
    <source>
        <tissue evidence="5">Muscle</tissue>
    </source>
</reference>
<gene>
    <name evidence="5" type="primary">LOC106460817</name>
</gene>
<accession>A0ABM1SI71</accession>
<feature type="compositionally biased region" description="Polar residues" evidence="1">
    <location>
        <begin position="249"/>
        <end position="259"/>
    </location>
</feature>
<dbReference type="Pfam" id="PF23079">
    <property type="entry name" value="HTH_NOL4_2nd"/>
    <property type="match status" value="1"/>
</dbReference>
<feature type="region of interest" description="Disordered" evidence="1">
    <location>
        <begin position="287"/>
        <end position="358"/>
    </location>
</feature>
<evidence type="ECO:0000256" key="1">
    <source>
        <dbReference type="SAM" id="MobiDB-lite"/>
    </source>
</evidence>
<proteinExistence type="predicted"/>
<feature type="compositionally biased region" description="Polar residues" evidence="1">
    <location>
        <begin position="42"/>
        <end position="51"/>
    </location>
</feature>
<evidence type="ECO:0000313" key="5">
    <source>
        <dbReference type="RefSeq" id="XP_022243326.1"/>
    </source>
</evidence>
<dbReference type="GeneID" id="106460817"/>
<feature type="compositionally biased region" description="Basic and acidic residues" evidence="1">
    <location>
        <begin position="327"/>
        <end position="338"/>
    </location>
</feature>
<name>A0ABM1SI71_LIMPO</name>
<keyword evidence="2" id="KW-0732">Signal</keyword>